<evidence type="ECO:0000313" key="3">
    <source>
        <dbReference type="Proteomes" id="UP000177913"/>
    </source>
</evidence>
<dbReference type="SMART" id="SM00966">
    <property type="entry name" value="SpoVT_AbrB"/>
    <property type="match status" value="1"/>
</dbReference>
<dbReference type="InterPro" id="IPR037914">
    <property type="entry name" value="SpoVT-AbrB_sf"/>
</dbReference>
<dbReference type="InterPro" id="IPR007159">
    <property type="entry name" value="SpoVT-AbrB_dom"/>
</dbReference>
<dbReference type="AlphaFoldDB" id="A0A1F7GW98"/>
<dbReference type="SUPFAM" id="SSF89447">
    <property type="entry name" value="AbrB/MazE/MraZ-like"/>
    <property type="match status" value="1"/>
</dbReference>
<dbReference type="Pfam" id="PF04014">
    <property type="entry name" value="MazE_antitoxin"/>
    <property type="match status" value="1"/>
</dbReference>
<dbReference type="Gene3D" id="2.10.260.10">
    <property type="match status" value="1"/>
</dbReference>
<sequence>MQMPREGVWVKILYKGLMTIPKAMREKVGIKEGDVAKVRVEGNKIVLEPRQEAEYRIFTDEEIKRWEKEDRLSKAELKKAKKLLADIP</sequence>
<feature type="domain" description="SpoVT-AbrB" evidence="1">
    <location>
        <begin position="10"/>
        <end position="55"/>
    </location>
</feature>
<gene>
    <name evidence="2" type="ORF">A3C25_03815</name>
</gene>
<proteinExistence type="predicted"/>
<accession>A0A1F7GW98</accession>
<dbReference type="NCBIfam" id="TIGR01439">
    <property type="entry name" value="lp_hng_hel_AbrB"/>
    <property type="match status" value="1"/>
</dbReference>
<dbReference type="PANTHER" id="PTHR34860:SF6">
    <property type="entry name" value="REPRESSOR-LIKE PROTEIN SSO7C3"/>
    <property type="match status" value="1"/>
</dbReference>
<dbReference type="EMBL" id="MFZO01000051">
    <property type="protein sequence ID" value="OGK23143.1"/>
    <property type="molecule type" value="Genomic_DNA"/>
</dbReference>
<name>A0A1F7GW98_9BACT</name>
<evidence type="ECO:0000313" key="2">
    <source>
        <dbReference type="EMBL" id="OGK23143.1"/>
    </source>
</evidence>
<evidence type="ECO:0000259" key="1">
    <source>
        <dbReference type="SMART" id="SM00966"/>
    </source>
</evidence>
<organism evidence="2 3">
    <name type="scientific">Candidatus Roizmanbacteria bacterium RIFCSPHIGHO2_02_FULL_38_11</name>
    <dbReference type="NCBI Taxonomy" id="1802039"/>
    <lineage>
        <taxon>Bacteria</taxon>
        <taxon>Candidatus Roizmaniibacteriota</taxon>
    </lineage>
</organism>
<reference evidence="2 3" key="1">
    <citation type="journal article" date="2016" name="Nat. Commun.">
        <title>Thousands of microbial genomes shed light on interconnected biogeochemical processes in an aquifer system.</title>
        <authorList>
            <person name="Anantharaman K."/>
            <person name="Brown C.T."/>
            <person name="Hug L.A."/>
            <person name="Sharon I."/>
            <person name="Castelle C.J."/>
            <person name="Probst A.J."/>
            <person name="Thomas B.C."/>
            <person name="Singh A."/>
            <person name="Wilkins M.J."/>
            <person name="Karaoz U."/>
            <person name="Brodie E.L."/>
            <person name="Williams K.H."/>
            <person name="Hubbard S.S."/>
            <person name="Banfield J.F."/>
        </authorList>
    </citation>
    <scope>NUCLEOTIDE SEQUENCE [LARGE SCALE GENOMIC DNA]</scope>
</reference>
<dbReference type="PANTHER" id="PTHR34860">
    <property type="entry name" value="REPRESSOR-LIKE PROTEIN SSO7C3"/>
    <property type="match status" value="1"/>
</dbReference>
<comment type="caution">
    <text evidence="2">The sequence shown here is derived from an EMBL/GenBank/DDBJ whole genome shotgun (WGS) entry which is preliminary data.</text>
</comment>
<dbReference type="InterPro" id="IPR052975">
    <property type="entry name" value="Repressor-like_regulatory"/>
</dbReference>
<dbReference type="GO" id="GO:0003677">
    <property type="term" value="F:DNA binding"/>
    <property type="evidence" value="ECO:0007669"/>
    <property type="project" value="InterPro"/>
</dbReference>
<dbReference type="Proteomes" id="UP000177913">
    <property type="component" value="Unassembled WGS sequence"/>
</dbReference>
<protein>
    <recommendedName>
        <fullName evidence="1">SpoVT-AbrB domain-containing protein</fullName>
    </recommendedName>
</protein>